<accession>D0L1A9</accession>
<evidence type="ECO:0000313" key="1">
    <source>
        <dbReference type="EMBL" id="ACX96482.1"/>
    </source>
</evidence>
<keyword evidence="2" id="KW-1185">Reference proteome</keyword>
<proteinExistence type="predicted"/>
<dbReference type="AlphaFoldDB" id="D0L1A9"/>
<sequence>MKHKTITKDFDAALFKEFISELSSTYIFPASEGHLRDLASSSKENNQYIEEDISFLKEITKGFMLGVNPDESLTPVEADIYSEFKKIQLNTPSRPEIKVAGGSYRIDMEKLSKDSLFRPFLEKSSGILNSSVMDSFINMMQESISTPETYKKFRTEVSNLKSSFSNNETILNKESPYFKKLEEIIDYFEISNADTLLERFPKIQESFLAIDGRKLGDLTKGQKIENAYLLLDFHPLFRDKINKKKARKHVQRLEALLLCIRREVLCH</sequence>
<dbReference type="Proteomes" id="UP000009102">
    <property type="component" value="Chromosome"/>
</dbReference>
<name>D0L1A9_HALNC</name>
<dbReference type="STRING" id="555778.Hneap_1656"/>
<dbReference type="OrthoDB" id="9204507at2"/>
<dbReference type="KEGG" id="hna:Hneap_1656"/>
<dbReference type="EMBL" id="CP001801">
    <property type="protein sequence ID" value="ACX96482.1"/>
    <property type="molecule type" value="Genomic_DNA"/>
</dbReference>
<reference evidence="1 2" key="1">
    <citation type="submission" date="2009-10" db="EMBL/GenBank/DDBJ databases">
        <title>Complete sequence of Halothiobacillus neapolitanus c2.</title>
        <authorList>
            <consortium name="US DOE Joint Genome Institute"/>
            <person name="Lucas S."/>
            <person name="Copeland A."/>
            <person name="Lapidus A."/>
            <person name="Glavina del Rio T."/>
            <person name="Tice H."/>
            <person name="Bruce D."/>
            <person name="Goodwin L."/>
            <person name="Pitluck S."/>
            <person name="Davenport K."/>
            <person name="Brettin T."/>
            <person name="Detter J.C."/>
            <person name="Han C."/>
            <person name="Tapia R."/>
            <person name="Larimer F."/>
            <person name="Land M."/>
            <person name="Hauser L."/>
            <person name="Kyrpides N."/>
            <person name="Mikhailova N."/>
            <person name="Kerfeld C."/>
            <person name="Cannon G."/>
            <person name="Heinhort S."/>
        </authorList>
    </citation>
    <scope>NUCLEOTIDE SEQUENCE [LARGE SCALE GENOMIC DNA]</scope>
    <source>
        <strain evidence="2">ATCC 23641 / c2</strain>
    </source>
</reference>
<evidence type="ECO:0000313" key="2">
    <source>
        <dbReference type="Proteomes" id="UP000009102"/>
    </source>
</evidence>
<organism evidence="1 2">
    <name type="scientific">Halothiobacillus neapolitanus (strain ATCC 23641 / DSM 15147 / CIP 104769 / NCIMB 8539 / c2)</name>
    <name type="common">Thiobacillus neapolitanus</name>
    <dbReference type="NCBI Taxonomy" id="555778"/>
    <lineage>
        <taxon>Bacteria</taxon>
        <taxon>Pseudomonadati</taxon>
        <taxon>Pseudomonadota</taxon>
        <taxon>Gammaproteobacteria</taxon>
        <taxon>Chromatiales</taxon>
        <taxon>Halothiobacillaceae</taxon>
        <taxon>Halothiobacillus</taxon>
    </lineage>
</organism>
<dbReference type="eggNOG" id="ENOG50338WQ">
    <property type="taxonomic scope" value="Bacteria"/>
</dbReference>
<dbReference type="HOGENOM" id="CLU_1041180_0_0_6"/>
<protein>
    <submittedName>
        <fullName evidence="1">Uncharacterized protein</fullName>
    </submittedName>
</protein>
<gene>
    <name evidence="1" type="ordered locus">Hneap_1656</name>
</gene>
<dbReference type="RefSeq" id="WP_012824515.1">
    <property type="nucleotide sequence ID" value="NC_013422.1"/>
</dbReference>